<accession>A0A0F0GQR0</accession>
<dbReference type="Proteomes" id="UP000033393">
    <property type="component" value="Unassembled WGS sequence"/>
</dbReference>
<feature type="chain" id="PRO_5002441546" evidence="2">
    <location>
        <begin position="25"/>
        <end position="97"/>
    </location>
</feature>
<feature type="signal peptide" evidence="2">
    <location>
        <begin position="1"/>
        <end position="24"/>
    </location>
</feature>
<reference evidence="3 4" key="1">
    <citation type="submission" date="2015-02" db="EMBL/GenBank/DDBJ databases">
        <authorList>
            <person name="Ju K.-S."/>
            <person name="Doroghazi J.R."/>
            <person name="Metcalf W."/>
        </authorList>
    </citation>
    <scope>NUCLEOTIDE SEQUENCE [LARGE SCALE GENOMIC DNA]</scope>
    <source>
        <strain evidence="3 4">NRRL B-16140</strain>
    </source>
</reference>
<feature type="transmembrane region" description="Helical" evidence="1">
    <location>
        <begin position="64"/>
        <end position="81"/>
    </location>
</feature>
<comment type="caution">
    <text evidence="3">The sequence shown here is derived from an EMBL/GenBank/DDBJ whole genome shotgun (WGS) entry which is preliminary data.</text>
</comment>
<dbReference type="AlphaFoldDB" id="A0A0F0GQR0"/>
<keyword evidence="2" id="KW-0732">Signal</keyword>
<dbReference type="OrthoDB" id="3701360at2"/>
<dbReference type="STRING" id="68170.GCA_000974445_04000"/>
<dbReference type="EMBL" id="JYJG01000276">
    <property type="protein sequence ID" value="KJK43748.1"/>
    <property type="molecule type" value="Genomic_DNA"/>
</dbReference>
<keyword evidence="1" id="KW-0472">Membrane</keyword>
<evidence type="ECO:0000313" key="4">
    <source>
        <dbReference type="Proteomes" id="UP000033393"/>
    </source>
</evidence>
<evidence type="ECO:0000313" key="3">
    <source>
        <dbReference type="EMBL" id="KJK43748.1"/>
    </source>
</evidence>
<sequence>MSRLLLACVFALMSVVGIAGVASAQEAANAPVAAAQQTTVNPGPAVNAPQEPSPEIRQETKRKLWIGAIALGLFVLVYYRNKRRWAAWRKARAAKKG</sequence>
<evidence type="ECO:0000256" key="2">
    <source>
        <dbReference type="SAM" id="SignalP"/>
    </source>
</evidence>
<proteinExistence type="predicted"/>
<organism evidence="3 4">
    <name type="scientific">Lentzea aerocolonigenes</name>
    <name type="common">Lechevalieria aerocolonigenes</name>
    <name type="synonym">Saccharothrix aerocolonigenes</name>
    <dbReference type="NCBI Taxonomy" id="68170"/>
    <lineage>
        <taxon>Bacteria</taxon>
        <taxon>Bacillati</taxon>
        <taxon>Actinomycetota</taxon>
        <taxon>Actinomycetes</taxon>
        <taxon>Pseudonocardiales</taxon>
        <taxon>Pseudonocardiaceae</taxon>
        <taxon>Lentzea</taxon>
    </lineage>
</organism>
<keyword evidence="1" id="KW-1133">Transmembrane helix</keyword>
<keyword evidence="1" id="KW-0812">Transmembrane</keyword>
<name>A0A0F0GQR0_LENAE</name>
<gene>
    <name evidence="3" type="ORF">UK23_31810</name>
</gene>
<protein>
    <submittedName>
        <fullName evidence="3">Uncharacterized protein</fullName>
    </submittedName>
</protein>
<evidence type="ECO:0000256" key="1">
    <source>
        <dbReference type="SAM" id="Phobius"/>
    </source>
</evidence>
<dbReference type="PATRIC" id="fig|68170.10.peg.8219"/>
<keyword evidence="4" id="KW-1185">Reference proteome</keyword>
<dbReference type="RefSeq" id="WP_045315400.1">
    <property type="nucleotide sequence ID" value="NZ_JYJG01000276.1"/>
</dbReference>